<dbReference type="GO" id="GO:0008168">
    <property type="term" value="F:methyltransferase activity"/>
    <property type="evidence" value="ECO:0007669"/>
    <property type="project" value="UniProtKB-KW"/>
</dbReference>
<dbReference type="Proteomes" id="UP000663623">
    <property type="component" value="Chromosome"/>
</dbReference>
<reference evidence="6 7" key="1">
    <citation type="submission" date="2021-02" db="EMBL/GenBank/DDBJ databases">
        <title>Nitrogen-fixing ability and nitrogen fixation related genes of thermophilic fermentative bacteria in the genus Caldicellulosiruptor.</title>
        <authorList>
            <person name="Chen Y."/>
            <person name="Nishihara A."/>
            <person name="Haruta S."/>
        </authorList>
    </citation>
    <scope>NUCLEOTIDE SEQUENCE [LARGE SCALE GENOMIC DNA]</scope>
    <source>
        <strain evidence="6 7">YA01</strain>
    </source>
</reference>
<dbReference type="InterPro" id="IPR000241">
    <property type="entry name" value="RlmKL-like_Mtase"/>
</dbReference>
<dbReference type="InterPro" id="IPR002052">
    <property type="entry name" value="DNA_methylase_N6_adenine_CS"/>
</dbReference>
<dbReference type="Pfam" id="PF22020">
    <property type="entry name" value="RlmL_1st"/>
    <property type="match status" value="1"/>
</dbReference>
<evidence type="ECO:0000256" key="2">
    <source>
        <dbReference type="ARBA" id="ARBA00022679"/>
    </source>
</evidence>
<evidence type="ECO:0000259" key="4">
    <source>
        <dbReference type="Pfam" id="PF02926"/>
    </source>
</evidence>
<proteinExistence type="predicted"/>
<dbReference type="PANTHER" id="PTHR47313">
    <property type="entry name" value="RIBOSOMAL RNA LARGE SUBUNIT METHYLTRANSFERASE K/L"/>
    <property type="match status" value="1"/>
</dbReference>
<keyword evidence="7" id="KW-1185">Reference proteome</keyword>
<organism evidence="6 7">
    <name type="scientific">Caldicellulosiruptor diazotrophicus</name>
    <dbReference type="NCBI Taxonomy" id="2806205"/>
    <lineage>
        <taxon>Bacteria</taxon>
        <taxon>Bacillati</taxon>
        <taxon>Bacillota</taxon>
        <taxon>Bacillota incertae sedis</taxon>
        <taxon>Caldicellulosiruptorales</taxon>
        <taxon>Caldicellulosiruptoraceae</taxon>
        <taxon>Caldicellulosiruptor</taxon>
    </lineage>
</organism>
<evidence type="ECO:0000259" key="5">
    <source>
        <dbReference type="Pfam" id="PF22020"/>
    </source>
</evidence>
<keyword evidence="2" id="KW-0808">Transferase</keyword>
<protein>
    <submittedName>
        <fullName evidence="6">RNA methyltransferase</fullName>
    </submittedName>
</protein>
<dbReference type="RefSeq" id="WP_207181525.1">
    <property type="nucleotide sequence ID" value="NZ_AP024480.1"/>
</dbReference>
<sequence>MIELFVATPLGTESVTRGELIRLGYKNLKVENGRIFVSAELEDIPKLNINLRTPNRIFAILDKFKAQTFDELFDGVYSYSWHEILPKDAKILVTGRTEKSKLFSIRSCQSITKKAIVEKLKSKYNVNLLEETGQLFKIEIAMINDWAYLLFDTTGDSLHKRGYRKLISKAPLKENIAATIIFLTRWQDDEEVFWDPFCGCGTIAIEAAMIARNIAPGINRTFLAEKNGFISQQEWKRSRLEAIERIDYQKKFEILSSDIEESMIHIAKANAKEIGVDKDIRFFRADARKIKKPSNKGIIVTNPPYGQRIDDMDIFELYRDFGRCLKTFDNWRFFVLSAYSKIEKAFGRKADKNRKIYNGKIKTYLYFYFTLK</sequence>
<dbReference type="Gene3D" id="3.30.2130.30">
    <property type="match status" value="1"/>
</dbReference>
<dbReference type="CDD" id="cd11715">
    <property type="entry name" value="THUMP_AdoMetMT"/>
    <property type="match status" value="1"/>
</dbReference>
<keyword evidence="1 6" id="KW-0489">Methyltransferase</keyword>
<dbReference type="EMBL" id="AP024480">
    <property type="protein sequence ID" value="BCS80812.1"/>
    <property type="molecule type" value="Genomic_DNA"/>
</dbReference>
<dbReference type="InterPro" id="IPR029063">
    <property type="entry name" value="SAM-dependent_MTases_sf"/>
</dbReference>
<feature type="domain" description="Ribosomal RNA large subunit methyltransferase K/L-like methyltransferase" evidence="3">
    <location>
        <begin position="161"/>
        <end position="363"/>
    </location>
</feature>
<dbReference type="Pfam" id="PF01170">
    <property type="entry name" value="UPF0020"/>
    <property type="match status" value="1"/>
</dbReference>
<gene>
    <name evidence="6" type="ORF">CaldiYA01_07720</name>
</gene>
<dbReference type="PROSITE" id="PS00092">
    <property type="entry name" value="N6_MTASE"/>
    <property type="match status" value="1"/>
</dbReference>
<dbReference type="InterPro" id="IPR004114">
    <property type="entry name" value="THUMP_dom"/>
</dbReference>
<evidence type="ECO:0000313" key="7">
    <source>
        <dbReference type="Proteomes" id="UP000663623"/>
    </source>
</evidence>
<name>A0ABN6E687_9FIRM</name>
<evidence type="ECO:0000313" key="6">
    <source>
        <dbReference type="EMBL" id="BCS80812.1"/>
    </source>
</evidence>
<dbReference type="InterPro" id="IPR054170">
    <property type="entry name" value="RlmL_1st"/>
</dbReference>
<feature type="domain" description="RlmL ferredoxin-like" evidence="5">
    <location>
        <begin position="3"/>
        <end position="57"/>
    </location>
</feature>
<feature type="domain" description="THUMP" evidence="4">
    <location>
        <begin position="67"/>
        <end position="150"/>
    </location>
</feature>
<dbReference type="GO" id="GO:0032259">
    <property type="term" value="P:methylation"/>
    <property type="evidence" value="ECO:0007669"/>
    <property type="project" value="UniProtKB-KW"/>
</dbReference>
<accession>A0ABN6E687</accession>
<dbReference type="Gene3D" id="3.40.50.150">
    <property type="entry name" value="Vaccinia Virus protein VP39"/>
    <property type="match status" value="1"/>
</dbReference>
<dbReference type="SUPFAM" id="SSF53335">
    <property type="entry name" value="S-adenosyl-L-methionine-dependent methyltransferases"/>
    <property type="match status" value="1"/>
</dbReference>
<dbReference type="PANTHER" id="PTHR47313:SF1">
    <property type="entry name" value="RIBOSOMAL RNA LARGE SUBUNIT METHYLTRANSFERASE K_L"/>
    <property type="match status" value="1"/>
</dbReference>
<dbReference type="Pfam" id="PF02926">
    <property type="entry name" value="THUMP"/>
    <property type="match status" value="1"/>
</dbReference>
<evidence type="ECO:0000259" key="3">
    <source>
        <dbReference type="Pfam" id="PF01170"/>
    </source>
</evidence>
<evidence type="ECO:0000256" key="1">
    <source>
        <dbReference type="ARBA" id="ARBA00022603"/>
    </source>
</evidence>